<evidence type="ECO:0000313" key="2">
    <source>
        <dbReference type="EMBL" id="MET7012843.1"/>
    </source>
</evidence>
<dbReference type="SUPFAM" id="SSF53187">
    <property type="entry name" value="Zn-dependent exopeptidases"/>
    <property type="match status" value="1"/>
</dbReference>
<reference evidence="2 3" key="1">
    <citation type="submission" date="2024-07" db="EMBL/GenBank/DDBJ databases">
        <title>Uliginosibacterium flavum JJ3220;KACC:17644.</title>
        <authorList>
            <person name="Kim M.K."/>
        </authorList>
    </citation>
    <scope>NUCLEOTIDE SEQUENCE [LARGE SCALE GENOMIC DNA]</scope>
    <source>
        <strain evidence="2 3">KACC:17644</strain>
    </source>
</reference>
<evidence type="ECO:0000256" key="1">
    <source>
        <dbReference type="SAM" id="SignalP"/>
    </source>
</evidence>
<dbReference type="Gene3D" id="3.40.630.40">
    <property type="entry name" value="Zn-dependent exopeptidases"/>
    <property type="match status" value="1"/>
</dbReference>
<name>A0ABV2TH22_9RHOO</name>
<gene>
    <name evidence="2" type="ORF">ABXR19_01495</name>
</gene>
<keyword evidence="1" id="KW-0732">Signal</keyword>
<dbReference type="RefSeq" id="WP_354599301.1">
    <property type="nucleotide sequence ID" value="NZ_JBEWZI010000001.1"/>
</dbReference>
<dbReference type="Proteomes" id="UP001549691">
    <property type="component" value="Unassembled WGS sequence"/>
</dbReference>
<dbReference type="Pfam" id="PF05013">
    <property type="entry name" value="FGase"/>
    <property type="match status" value="1"/>
</dbReference>
<dbReference type="EMBL" id="JBEWZI010000001">
    <property type="protein sequence ID" value="MET7012843.1"/>
    <property type="molecule type" value="Genomic_DNA"/>
</dbReference>
<keyword evidence="3" id="KW-1185">Reference proteome</keyword>
<accession>A0ABV2TH22</accession>
<evidence type="ECO:0000313" key="3">
    <source>
        <dbReference type="Proteomes" id="UP001549691"/>
    </source>
</evidence>
<feature type="chain" id="PRO_5045493415" evidence="1">
    <location>
        <begin position="22"/>
        <end position="264"/>
    </location>
</feature>
<organism evidence="2 3">
    <name type="scientific">Uliginosibacterium flavum</name>
    <dbReference type="NCBI Taxonomy" id="1396831"/>
    <lineage>
        <taxon>Bacteria</taxon>
        <taxon>Pseudomonadati</taxon>
        <taxon>Pseudomonadota</taxon>
        <taxon>Betaproteobacteria</taxon>
        <taxon>Rhodocyclales</taxon>
        <taxon>Zoogloeaceae</taxon>
        <taxon>Uliginosibacterium</taxon>
    </lineage>
</organism>
<sequence>MHIQKFALPLLLVSICSLAKAYDPADKVIVKPGNMPIIFSVPHDGDESLGWISPRSKGATVRDADTRELAEKTADLLEKKTGKRPYLVIAKFSRKFLDVNRKEEDAQESAEAIPAYHHYHEQLAGFVTEVSSKYSGNALLIDIHGQSDDPGTIFRGSRNGTTTKRLLKRAGNVALQGPTSITGQLQSKSYQVFPAIDATDLKEDKRFNGGYIISAHGSNNATGIDAIQLEFGKRTRENASLASDFADAIIAFQNKFLTEAPASN</sequence>
<proteinExistence type="predicted"/>
<protein>
    <submittedName>
        <fullName evidence="2">N-formylglutamate amidohydrolase</fullName>
    </submittedName>
</protein>
<feature type="signal peptide" evidence="1">
    <location>
        <begin position="1"/>
        <end position="21"/>
    </location>
</feature>
<dbReference type="InterPro" id="IPR007709">
    <property type="entry name" value="N-FG_amidohydro"/>
</dbReference>
<comment type="caution">
    <text evidence="2">The sequence shown here is derived from an EMBL/GenBank/DDBJ whole genome shotgun (WGS) entry which is preliminary data.</text>
</comment>